<gene>
    <name evidence="1" type="ORF">GIB67_024183</name>
</gene>
<dbReference type="Gene3D" id="3.40.50.2300">
    <property type="match status" value="1"/>
</dbReference>
<dbReference type="PANTHER" id="PTHR47439">
    <property type="entry name" value="LOW MOLECULAR WEIGHT PHOSPHOTYROSINE PROTEIN PHOSPHATASE-RELATED"/>
    <property type="match status" value="1"/>
</dbReference>
<protein>
    <recommendedName>
        <fullName evidence="3">Phosphotyrosine protein phosphatase I domain-containing protein</fullName>
    </recommendedName>
</protein>
<evidence type="ECO:0008006" key="3">
    <source>
        <dbReference type="Google" id="ProtNLM"/>
    </source>
</evidence>
<proteinExistence type="predicted"/>
<dbReference type="InterPro" id="IPR036196">
    <property type="entry name" value="Ptyr_pPase_sf"/>
</dbReference>
<organism evidence="1 2">
    <name type="scientific">Kingdonia uniflora</name>
    <dbReference type="NCBI Taxonomy" id="39325"/>
    <lineage>
        <taxon>Eukaryota</taxon>
        <taxon>Viridiplantae</taxon>
        <taxon>Streptophyta</taxon>
        <taxon>Embryophyta</taxon>
        <taxon>Tracheophyta</taxon>
        <taxon>Spermatophyta</taxon>
        <taxon>Magnoliopsida</taxon>
        <taxon>Ranunculales</taxon>
        <taxon>Circaeasteraceae</taxon>
        <taxon>Kingdonia</taxon>
    </lineage>
</organism>
<sequence>MRAASKRRGVAVTSISRPIRPSDFRDFDLILAMDLQNKVYNKFGIKVSMANNLSFPSIVFESNFVVGKLHSYLIDDIFEDHLVYAILVLEYSVIPLSPDAVNIRVKS</sequence>
<name>A0A7J7LZQ0_9MAGN</name>
<dbReference type="EMBL" id="JACGCM010001859">
    <property type="protein sequence ID" value="KAF6148008.1"/>
    <property type="molecule type" value="Genomic_DNA"/>
</dbReference>
<keyword evidence="2" id="KW-1185">Reference proteome</keyword>
<dbReference type="Proteomes" id="UP000541444">
    <property type="component" value="Unassembled WGS sequence"/>
</dbReference>
<accession>A0A7J7LZQ0</accession>
<comment type="caution">
    <text evidence="1">The sequence shown here is derived from an EMBL/GenBank/DDBJ whole genome shotgun (WGS) entry which is preliminary data.</text>
</comment>
<dbReference type="OrthoDB" id="3388at2759"/>
<dbReference type="PANTHER" id="PTHR47439:SF1">
    <property type="entry name" value="ACID PHOSPHATASE"/>
    <property type="match status" value="1"/>
</dbReference>
<reference evidence="1 2" key="1">
    <citation type="journal article" date="2020" name="IScience">
        <title>Genome Sequencing of the Endangered Kingdonia uniflora (Circaeasteraceae, Ranunculales) Reveals Potential Mechanisms of Evolutionary Specialization.</title>
        <authorList>
            <person name="Sun Y."/>
            <person name="Deng T."/>
            <person name="Zhang A."/>
            <person name="Moore M.J."/>
            <person name="Landis J.B."/>
            <person name="Lin N."/>
            <person name="Zhang H."/>
            <person name="Zhang X."/>
            <person name="Huang J."/>
            <person name="Zhang X."/>
            <person name="Sun H."/>
            <person name="Wang H."/>
        </authorList>
    </citation>
    <scope>NUCLEOTIDE SEQUENCE [LARGE SCALE GENOMIC DNA]</scope>
    <source>
        <strain evidence="1">TB1705</strain>
        <tissue evidence="1">Leaf</tissue>
    </source>
</reference>
<evidence type="ECO:0000313" key="2">
    <source>
        <dbReference type="Proteomes" id="UP000541444"/>
    </source>
</evidence>
<dbReference type="AlphaFoldDB" id="A0A7J7LZQ0"/>
<dbReference type="SUPFAM" id="SSF52788">
    <property type="entry name" value="Phosphotyrosine protein phosphatases I"/>
    <property type="match status" value="1"/>
</dbReference>
<dbReference type="InterPro" id="IPR052995">
    <property type="entry name" value="LMW-PTP"/>
</dbReference>
<evidence type="ECO:0000313" key="1">
    <source>
        <dbReference type="EMBL" id="KAF6148008.1"/>
    </source>
</evidence>